<comment type="caution">
    <text evidence="3">The sequence shown here is derived from an EMBL/GenBank/DDBJ whole genome shotgun (WGS) entry which is preliminary data.</text>
</comment>
<feature type="transmembrane region" description="Helical" evidence="2">
    <location>
        <begin position="208"/>
        <end position="226"/>
    </location>
</feature>
<evidence type="ECO:0000256" key="2">
    <source>
        <dbReference type="SAM" id="Phobius"/>
    </source>
</evidence>
<dbReference type="InterPro" id="IPR007498">
    <property type="entry name" value="PqiA-like"/>
</dbReference>
<keyword evidence="4" id="KW-1185">Reference proteome</keyword>
<feature type="transmembrane region" description="Helical" evidence="2">
    <location>
        <begin position="85"/>
        <end position="105"/>
    </location>
</feature>
<evidence type="ECO:0000256" key="1">
    <source>
        <dbReference type="SAM" id="MobiDB-lite"/>
    </source>
</evidence>
<keyword evidence="2" id="KW-0812">Transmembrane</keyword>
<reference evidence="3 4" key="1">
    <citation type="submission" date="2021-08" db="EMBL/GenBank/DDBJ databases">
        <authorList>
            <person name="Peeters C."/>
        </authorList>
    </citation>
    <scope>NUCLEOTIDE SEQUENCE [LARGE SCALE GENOMIC DNA]</scope>
    <source>
        <strain evidence="3 4">LMG 32289</strain>
    </source>
</reference>
<evidence type="ECO:0000313" key="3">
    <source>
        <dbReference type="EMBL" id="CAG9169690.1"/>
    </source>
</evidence>
<dbReference type="Pfam" id="PF04403">
    <property type="entry name" value="PqiA"/>
    <property type="match status" value="1"/>
</dbReference>
<evidence type="ECO:0008006" key="5">
    <source>
        <dbReference type="Google" id="ProtNLM"/>
    </source>
</evidence>
<feature type="transmembrane region" description="Helical" evidence="2">
    <location>
        <begin position="132"/>
        <end position="157"/>
    </location>
</feature>
<accession>A0ABN7YCN4</accession>
<sequence>MTPNADHSANRGANPSADHSADHSADNSANAPVPRRAPDDLSSLIACEYCDAVYARTTLAPGERAQCLRCGGALYRESRRGYRRLLPLVITALILFVVSNSYPIVEMDLQGVRTQTTLLGAVEALHADGMDLVAALVLATTIVFPLTEMLMMCYLLVPMAQHRMPPGFDRIVRGIRQTRPWGMIEVFMIGVLVTVVKLSTMAQVLPGIALWSFGALVVVLAAMLSFDPRALWDYLEQPTPDDEPAQEVVR</sequence>
<feature type="transmembrane region" description="Helical" evidence="2">
    <location>
        <begin position="178"/>
        <end position="196"/>
    </location>
</feature>
<evidence type="ECO:0000313" key="4">
    <source>
        <dbReference type="Proteomes" id="UP000706525"/>
    </source>
</evidence>
<protein>
    <recommendedName>
        <fullName evidence="5">Paraquat-inducible protein A</fullName>
    </recommendedName>
</protein>
<keyword evidence="2" id="KW-0472">Membrane</keyword>
<dbReference type="EMBL" id="CAJZAG010000003">
    <property type="protein sequence ID" value="CAG9169690.1"/>
    <property type="molecule type" value="Genomic_DNA"/>
</dbReference>
<name>A0ABN7YCN4_9BURK</name>
<dbReference type="Proteomes" id="UP000706525">
    <property type="component" value="Unassembled WGS sequence"/>
</dbReference>
<keyword evidence="2" id="KW-1133">Transmembrane helix</keyword>
<dbReference type="RefSeq" id="WP_223985147.1">
    <property type="nucleotide sequence ID" value="NZ_CAJZAG010000003.1"/>
</dbReference>
<gene>
    <name evidence="3" type="ORF">LMG32289_01799</name>
</gene>
<feature type="region of interest" description="Disordered" evidence="1">
    <location>
        <begin position="1"/>
        <end position="35"/>
    </location>
</feature>
<organism evidence="3 4">
    <name type="scientific">Cupriavidus pampae</name>
    <dbReference type="NCBI Taxonomy" id="659251"/>
    <lineage>
        <taxon>Bacteria</taxon>
        <taxon>Pseudomonadati</taxon>
        <taxon>Pseudomonadota</taxon>
        <taxon>Betaproteobacteria</taxon>
        <taxon>Burkholderiales</taxon>
        <taxon>Burkholderiaceae</taxon>
        <taxon>Cupriavidus</taxon>
    </lineage>
</organism>
<proteinExistence type="predicted"/>